<dbReference type="Pfam" id="PF02213">
    <property type="entry name" value="GYF"/>
    <property type="match status" value="1"/>
</dbReference>
<evidence type="ECO:0000313" key="3">
    <source>
        <dbReference type="EMBL" id="PKI83320.1"/>
    </source>
</evidence>
<feature type="compositionally biased region" description="Pro residues" evidence="1">
    <location>
        <begin position="517"/>
        <end position="531"/>
    </location>
</feature>
<feature type="region of interest" description="Disordered" evidence="1">
    <location>
        <begin position="251"/>
        <end position="381"/>
    </location>
</feature>
<feature type="domain" description="GYF" evidence="2">
    <location>
        <begin position="59"/>
        <end position="107"/>
    </location>
</feature>
<organism evidence="3 4">
    <name type="scientific">Malassezia vespertilionis</name>
    <dbReference type="NCBI Taxonomy" id="2020962"/>
    <lineage>
        <taxon>Eukaryota</taxon>
        <taxon>Fungi</taxon>
        <taxon>Dikarya</taxon>
        <taxon>Basidiomycota</taxon>
        <taxon>Ustilaginomycotina</taxon>
        <taxon>Malasseziomycetes</taxon>
        <taxon>Malasseziales</taxon>
        <taxon>Malasseziaceae</taxon>
        <taxon>Malassezia</taxon>
    </lineage>
</organism>
<feature type="compositionally biased region" description="Low complexity" evidence="1">
    <location>
        <begin position="177"/>
        <end position="188"/>
    </location>
</feature>
<dbReference type="OrthoDB" id="6415790at2759"/>
<feature type="region of interest" description="Disordered" evidence="1">
    <location>
        <begin position="1"/>
        <end position="33"/>
    </location>
</feature>
<feature type="region of interest" description="Disordered" evidence="1">
    <location>
        <begin position="516"/>
        <end position="548"/>
    </location>
</feature>
<dbReference type="PANTHER" id="PTHR14445:SF36">
    <property type="entry name" value="FI03272P-RELATED"/>
    <property type="match status" value="1"/>
</dbReference>
<dbReference type="SUPFAM" id="SSF55277">
    <property type="entry name" value="GYF domain"/>
    <property type="match status" value="1"/>
</dbReference>
<dbReference type="Gene3D" id="3.30.1490.40">
    <property type="match status" value="1"/>
</dbReference>
<dbReference type="InterPro" id="IPR003169">
    <property type="entry name" value="GYF"/>
</dbReference>
<dbReference type="SMART" id="SM00444">
    <property type="entry name" value="GYF"/>
    <property type="match status" value="1"/>
</dbReference>
<dbReference type="EMBL" id="KZ454992">
    <property type="protein sequence ID" value="PKI83320.1"/>
    <property type="molecule type" value="Genomic_DNA"/>
</dbReference>
<evidence type="ECO:0000313" key="4">
    <source>
        <dbReference type="Proteomes" id="UP000232875"/>
    </source>
</evidence>
<dbReference type="PROSITE" id="PS50829">
    <property type="entry name" value="GYF"/>
    <property type="match status" value="1"/>
</dbReference>
<name>A0A2N1J9T1_9BASI</name>
<gene>
    <name evidence="3" type="ORF">MVES_002977</name>
</gene>
<proteinExistence type="predicted"/>
<evidence type="ECO:0000256" key="1">
    <source>
        <dbReference type="SAM" id="MobiDB-lite"/>
    </source>
</evidence>
<dbReference type="InterPro" id="IPR051640">
    <property type="entry name" value="GRB10-interact_GYF"/>
</dbReference>
<accession>A0A2N1J9T1</accession>
<reference evidence="3 4" key="1">
    <citation type="submission" date="2017-10" db="EMBL/GenBank/DDBJ databases">
        <title>A novel species of cold-tolerant Malassezia isolated from bats.</title>
        <authorList>
            <person name="Lorch J.M."/>
            <person name="Palmer J.M."/>
            <person name="Vanderwolf K.J."/>
            <person name="Schmidt K.Z."/>
            <person name="Verant M.L."/>
            <person name="Weller T.J."/>
            <person name="Blehert D.S."/>
        </authorList>
    </citation>
    <scope>NUCLEOTIDE SEQUENCE [LARGE SCALE GENOMIC DNA]</scope>
    <source>
        <strain evidence="3 4">NWHC:44797-103</strain>
    </source>
</reference>
<dbReference type="PANTHER" id="PTHR14445">
    <property type="entry name" value="GRB10 INTERACTING GYF PROTEIN"/>
    <property type="match status" value="1"/>
</dbReference>
<evidence type="ECO:0000259" key="2">
    <source>
        <dbReference type="PROSITE" id="PS50829"/>
    </source>
</evidence>
<dbReference type="InterPro" id="IPR035445">
    <property type="entry name" value="GYF-like_dom_sf"/>
</dbReference>
<feature type="region of interest" description="Disordered" evidence="1">
    <location>
        <begin position="132"/>
        <end position="188"/>
    </location>
</feature>
<protein>
    <recommendedName>
        <fullName evidence="2">GYF domain-containing protein</fullName>
    </recommendedName>
</protein>
<feature type="compositionally biased region" description="Polar residues" evidence="1">
    <location>
        <begin position="1"/>
        <end position="14"/>
    </location>
</feature>
<sequence>METTNTALYGSTGTKPYWESPIPGRQPPVDAPSSLPAMMHTMHLHEPSTMRAPDWSPDTQQWIYLDPNGYMQGPFTGTAMQAWYEQQYLYADLLIRREEDTQFKPLQIMLAEIGDAAMPFLVPPHRYLARRDPPLPMARNKPELDVQAGAASPSVSSLRGIASPTQGIQTPVSTQQEAPASPNEPEPALASNLTAQDIATAMRVLTQLRSMMPMKGANESQITHMMEQALSAAMPHANAAGIIEMQEAMRVQNDQSAAKREFDTPASSADARGPIDTPQKKTEATRETSVPEEPVREAAPEPAAPAPLVEAKVPEKQPKRAVKAAEKEARAQALKRQPERETEHETHDAFQSAPAETPHKPEPKVAPWAASPDGATHPKNAPSLREIMEAGERERAARIATEKAGASARLAQGMQSQTPPPTIPAASSPFNAPSWNVLVKAAAPKSLAQIQREEAALAQRAKAAQAPRTAAYSSSAARGADSVRVHNEPWAKVGAHGKVTTAPPIKVVHKTMAETPAPAPVPARVPAPAPASVPQTWEGDGWMTKKSKGQARRDALSTMNDAIPRPTGSAAGNIVAREQASSSKPLPPSPEFLHFCREQLQGLSANIDDFIDMLLSFPLNSTPDVEEIIAETVYASSSTLDGRRFAATFLKRRKEDAFRAVAV</sequence>
<dbReference type="GO" id="GO:0005829">
    <property type="term" value="C:cytosol"/>
    <property type="evidence" value="ECO:0007669"/>
    <property type="project" value="TreeGrafter"/>
</dbReference>
<feature type="compositionally biased region" description="Basic and acidic residues" evidence="1">
    <location>
        <begin position="312"/>
        <end position="348"/>
    </location>
</feature>
<keyword evidence="4" id="KW-1185">Reference proteome</keyword>
<feature type="compositionally biased region" description="Polar residues" evidence="1">
    <location>
        <begin position="153"/>
        <end position="176"/>
    </location>
</feature>
<dbReference type="AlphaFoldDB" id="A0A2N1J9T1"/>
<dbReference type="STRING" id="2020962.A0A2N1J9T1"/>
<dbReference type="Proteomes" id="UP000232875">
    <property type="component" value="Unassembled WGS sequence"/>
</dbReference>